<dbReference type="Pfam" id="PF13344">
    <property type="entry name" value="Hydrolase_6"/>
    <property type="match status" value="1"/>
</dbReference>
<protein>
    <recommendedName>
        <fullName evidence="1">Acid sugar phosphatase</fullName>
        <ecNumber evidence="1">3.1.3.-</ecNumber>
    </recommendedName>
</protein>
<dbReference type="Gene3D" id="3.40.50.1000">
    <property type="entry name" value="HAD superfamily/HAD-like"/>
    <property type="match status" value="2"/>
</dbReference>
<gene>
    <name evidence="5" type="ORF">IAB44_13355</name>
</gene>
<dbReference type="PIRSF" id="PIRSF000915">
    <property type="entry name" value="PGP-type_phosphatase"/>
    <property type="match status" value="1"/>
</dbReference>
<dbReference type="PANTHER" id="PTHR19288:SF46">
    <property type="entry name" value="HALOACID DEHALOGENASE-LIKE HYDROLASE DOMAIN-CONTAINING PROTEIN 2"/>
    <property type="match status" value="1"/>
</dbReference>
<proteinExistence type="inferred from homology"/>
<dbReference type="EMBL" id="DVIQ01000085">
    <property type="protein sequence ID" value="HIS32511.1"/>
    <property type="molecule type" value="Genomic_DNA"/>
</dbReference>
<dbReference type="Pfam" id="PF13242">
    <property type="entry name" value="Hydrolase_like"/>
    <property type="match status" value="1"/>
</dbReference>
<feature type="binding site" evidence="4">
    <location>
        <position position="11"/>
    </location>
    <ligand>
        <name>Mg(2+)</name>
        <dbReference type="ChEBI" id="CHEBI:18420"/>
    </ligand>
</feature>
<dbReference type="Proteomes" id="UP000823935">
    <property type="component" value="Unassembled WGS sequence"/>
</dbReference>
<feature type="active site" description="Proton donor" evidence="2">
    <location>
        <position position="13"/>
    </location>
</feature>
<evidence type="ECO:0000256" key="4">
    <source>
        <dbReference type="PIRSR" id="PIRSR000915-3"/>
    </source>
</evidence>
<keyword evidence="1 4" id="KW-0479">Metal-binding</keyword>
<dbReference type="AlphaFoldDB" id="A0A9D1EVN3"/>
<dbReference type="SUPFAM" id="SSF56784">
    <property type="entry name" value="HAD-like"/>
    <property type="match status" value="1"/>
</dbReference>
<evidence type="ECO:0000256" key="1">
    <source>
        <dbReference type="PIRNR" id="PIRNR000915"/>
    </source>
</evidence>
<dbReference type="InterPro" id="IPR023214">
    <property type="entry name" value="HAD_sf"/>
</dbReference>
<dbReference type="GO" id="GO:0016791">
    <property type="term" value="F:phosphatase activity"/>
    <property type="evidence" value="ECO:0007669"/>
    <property type="project" value="TreeGrafter"/>
</dbReference>
<dbReference type="GO" id="GO:0005737">
    <property type="term" value="C:cytoplasm"/>
    <property type="evidence" value="ECO:0007669"/>
    <property type="project" value="TreeGrafter"/>
</dbReference>
<dbReference type="InterPro" id="IPR006357">
    <property type="entry name" value="HAD-SF_hydro_IIA"/>
</dbReference>
<evidence type="ECO:0000313" key="5">
    <source>
        <dbReference type="EMBL" id="HIS32511.1"/>
    </source>
</evidence>
<comment type="similarity">
    <text evidence="1">Belongs to the HAD-like hydrolase superfamily. NagD family.</text>
</comment>
<dbReference type="PANTHER" id="PTHR19288">
    <property type="entry name" value="4-NITROPHENYLPHOSPHATASE-RELATED"/>
    <property type="match status" value="1"/>
</dbReference>
<dbReference type="GO" id="GO:0046872">
    <property type="term" value="F:metal ion binding"/>
    <property type="evidence" value="ECO:0007669"/>
    <property type="project" value="UniProtKB-KW"/>
</dbReference>
<name>A0A9D1EVN3_9FIRM</name>
<comment type="caution">
    <text evidence="5">The sequence shown here is derived from an EMBL/GenBank/DDBJ whole genome shotgun (WGS) entry which is preliminary data.</text>
</comment>
<comment type="cofactor">
    <cofactor evidence="4">
        <name>Mg(2+)</name>
        <dbReference type="ChEBI" id="CHEBI:18420"/>
    </cofactor>
    <text evidence="4">Divalent metal ions. Mg(2+) is the most effective.</text>
</comment>
<evidence type="ECO:0000256" key="3">
    <source>
        <dbReference type="PIRSR" id="PIRSR000915-2"/>
    </source>
</evidence>
<keyword evidence="5" id="KW-0378">Hydrolase</keyword>
<reference evidence="5" key="2">
    <citation type="journal article" date="2021" name="PeerJ">
        <title>Extensive microbial diversity within the chicken gut microbiome revealed by metagenomics and culture.</title>
        <authorList>
            <person name="Gilroy R."/>
            <person name="Ravi A."/>
            <person name="Getino M."/>
            <person name="Pursley I."/>
            <person name="Horton D.L."/>
            <person name="Alikhan N.F."/>
            <person name="Baker D."/>
            <person name="Gharbi K."/>
            <person name="Hall N."/>
            <person name="Watson M."/>
            <person name="Adriaenssens E.M."/>
            <person name="Foster-Nyarko E."/>
            <person name="Jarju S."/>
            <person name="Secka A."/>
            <person name="Antonio M."/>
            <person name="Oren A."/>
            <person name="Chaudhuri R.R."/>
            <person name="La Ragione R."/>
            <person name="Hildebrand F."/>
            <person name="Pallen M.J."/>
        </authorList>
    </citation>
    <scope>NUCLEOTIDE SEQUENCE</scope>
    <source>
        <strain evidence="5">CHK190-19873</strain>
    </source>
</reference>
<dbReference type="InterPro" id="IPR036412">
    <property type="entry name" value="HAD-like_sf"/>
</dbReference>
<feature type="binding site" evidence="4">
    <location>
        <position position="212"/>
    </location>
    <ligand>
        <name>Mg(2+)</name>
        <dbReference type="ChEBI" id="CHEBI:18420"/>
    </ligand>
</feature>
<reference evidence="5" key="1">
    <citation type="submission" date="2020-10" db="EMBL/GenBank/DDBJ databases">
        <authorList>
            <person name="Gilroy R."/>
        </authorList>
    </citation>
    <scope>NUCLEOTIDE SEQUENCE</scope>
    <source>
        <strain evidence="5">CHK190-19873</strain>
    </source>
</reference>
<evidence type="ECO:0000313" key="6">
    <source>
        <dbReference type="Proteomes" id="UP000823935"/>
    </source>
</evidence>
<accession>A0A9D1EVN3</accession>
<dbReference type="EC" id="3.1.3.-" evidence="1"/>
<organism evidence="5 6">
    <name type="scientific">Candidatus Limivivens intestinipullorum</name>
    <dbReference type="NCBI Taxonomy" id="2840858"/>
    <lineage>
        <taxon>Bacteria</taxon>
        <taxon>Bacillati</taxon>
        <taxon>Bacillota</taxon>
        <taxon>Clostridia</taxon>
        <taxon>Lachnospirales</taxon>
        <taxon>Lachnospiraceae</taxon>
        <taxon>Lachnospiraceae incertae sedis</taxon>
        <taxon>Candidatus Limivivens</taxon>
    </lineage>
</organism>
<dbReference type="NCBIfam" id="TIGR01460">
    <property type="entry name" value="HAD-SF-IIA"/>
    <property type="match status" value="1"/>
</dbReference>
<evidence type="ECO:0000256" key="2">
    <source>
        <dbReference type="PIRSR" id="PIRSR000915-1"/>
    </source>
</evidence>
<feature type="active site" description="Nucleophile" evidence="2">
    <location>
        <position position="11"/>
    </location>
</feature>
<sequence length="266" mass="30256">MLKEKRLFLLDIDGTVCRGEQLIAGTKEFLEDVRVCGGQFVFLTNNASKSVWDYQSFFQDMGISTDYSNFMTAACAAVRYLKRNHRDGLIYVLGNRPFIRELKRSGIRVTTDWEDAEITCAIVSYDNQLTYEKISDTCRLLLERQVDYVATNPDYVCPTEFGSVPDCGSICQMLEHAVKRTPRFLGKPEPAMVEYALRQSLFGRKETLLVGDRLYTDIACGRRAGVETALVLTGEATRKDAAAGPERPDFLFSSIRELHSRWREEQ</sequence>
<comment type="function">
    <text evidence="1">Catalyzes the dephosphorylation of 2-6 carbon acid sugars in vitro.</text>
</comment>
<feature type="binding site" evidence="4">
    <location>
        <position position="13"/>
    </location>
    <ligand>
        <name>Mg(2+)</name>
        <dbReference type="ChEBI" id="CHEBI:18420"/>
    </ligand>
</feature>
<feature type="binding site" evidence="3">
    <location>
        <position position="187"/>
    </location>
    <ligand>
        <name>substrate</name>
    </ligand>
</feature>
<keyword evidence="1 4" id="KW-0460">Magnesium</keyword>